<dbReference type="Proteomes" id="UP000193487">
    <property type="component" value="Unassembled WGS sequence"/>
</dbReference>
<dbReference type="Gene3D" id="3.40.50.1010">
    <property type="entry name" value="5'-nuclease"/>
    <property type="match status" value="1"/>
</dbReference>
<accession>A0A1X1Y9L4</accession>
<feature type="transmembrane region" description="Helical" evidence="1">
    <location>
        <begin position="49"/>
        <end position="69"/>
    </location>
</feature>
<comment type="caution">
    <text evidence="2">The sequence shown here is derived from an EMBL/GenBank/DDBJ whole genome shotgun (WGS) entry which is preliminary data.</text>
</comment>
<evidence type="ECO:0000256" key="1">
    <source>
        <dbReference type="SAM" id="Phobius"/>
    </source>
</evidence>
<protein>
    <submittedName>
        <fullName evidence="2">Uncharacterized protein</fullName>
    </submittedName>
</protein>
<evidence type="ECO:0000313" key="3">
    <source>
        <dbReference type="Proteomes" id="UP000193487"/>
    </source>
</evidence>
<evidence type="ECO:0000313" key="2">
    <source>
        <dbReference type="EMBL" id="ORW07746.1"/>
    </source>
</evidence>
<keyword evidence="3" id="KW-1185">Reference proteome</keyword>
<organism evidence="2 3">
    <name type="scientific">Mycobacterium kyorinense</name>
    <dbReference type="NCBI Taxonomy" id="487514"/>
    <lineage>
        <taxon>Bacteria</taxon>
        <taxon>Bacillati</taxon>
        <taxon>Actinomycetota</taxon>
        <taxon>Actinomycetes</taxon>
        <taxon>Mycobacteriales</taxon>
        <taxon>Mycobacteriaceae</taxon>
        <taxon>Mycobacterium</taxon>
    </lineage>
</organism>
<dbReference type="EMBL" id="LQPE01000038">
    <property type="protein sequence ID" value="ORW07746.1"/>
    <property type="molecule type" value="Genomic_DNA"/>
</dbReference>
<keyword evidence="1" id="KW-0472">Membrane</keyword>
<reference evidence="2 3" key="1">
    <citation type="submission" date="2016-01" db="EMBL/GenBank/DDBJ databases">
        <title>The new phylogeny of the genus Mycobacterium.</title>
        <authorList>
            <person name="Tarcisio F."/>
            <person name="Conor M."/>
            <person name="Antonella G."/>
            <person name="Elisabetta G."/>
            <person name="Giulia F.S."/>
            <person name="Sara T."/>
            <person name="Anna F."/>
            <person name="Clotilde B."/>
            <person name="Roberto B."/>
            <person name="Veronica D.S."/>
            <person name="Fabio R."/>
            <person name="Monica P."/>
            <person name="Olivier J."/>
            <person name="Enrico T."/>
            <person name="Nicola S."/>
        </authorList>
    </citation>
    <scope>NUCLEOTIDE SEQUENCE [LARGE SCALE GENOMIC DNA]</scope>
    <source>
        <strain evidence="2 3">DSM 45166</strain>
    </source>
</reference>
<keyword evidence="1" id="KW-1133">Transmembrane helix</keyword>
<name>A0A1X1Y9L4_9MYCO</name>
<keyword evidence="1" id="KW-0812">Transmembrane</keyword>
<sequence>MTCGAVVHRVTEEQESAAWEWFRTHDERMYSYVDATRFRVPRDRRLRKALAFDQVFAAAGFVEVLSVFIGGEARDYF</sequence>
<dbReference type="AlphaFoldDB" id="A0A1X1Y9L4"/>
<gene>
    <name evidence="2" type="ORF">AWC14_23805</name>
</gene>
<proteinExistence type="predicted"/>